<dbReference type="InterPro" id="IPR001915">
    <property type="entry name" value="Peptidase_M48"/>
</dbReference>
<keyword evidence="5" id="KW-0862">Zinc</keyword>
<evidence type="ECO:0000256" key="3">
    <source>
        <dbReference type="ARBA" id="ARBA00022723"/>
    </source>
</evidence>
<gene>
    <name evidence="8" type="ORF">GCM10022421_19160</name>
</gene>
<dbReference type="Gene3D" id="3.30.2010.10">
    <property type="entry name" value="Metalloproteases ('zincins'), catalytic domain"/>
    <property type="match status" value="1"/>
</dbReference>
<accession>A0ABP7E1U2</accession>
<name>A0ABP7E1U2_9GAMM</name>
<evidence type="ECO:0000256" key="1">
    <source>
        <dbReference type="ARBA" id="ARBA00001947"/>
    </source>
</evidence>
<proteinExistence type="predicted"/>
<keyword evidence="9" id="KW-1185">Reference proteome</keyword>
<evidence type="ECO:0000313" key="8">
    <source>
        <dbReference type="EMBL" id="GAA3711939.1"/>
    </source>
</evidence>
<reference evidence="9" key="1">
    <citation type="journal article" date="2019" name="Int. J. Syst. Evol. Microbiol.">
        <title>The Global Catalogue of Microorganisms (GCM) 10K type strain sequencing project: providing services to taxonomists for standard genome sequencing and annotation.</title>
        <authorList>
            <consortium name="The Broad Institute Genomics Platform"/>
            <consortium name="The Broad Institute Genome Sequencing Center for Infectious Disease"/>
            <person name="Wu L."/>
            <person name="Ma J."/>
        </authorList>
    </citation>
    <scope>NUCLEOTIDE SEQUENCE [LARGE SCALE GENOMIC DNA]</scope>
    <source>
        <strain evidence="9">JCM 17329</strain>
    </source>
</reference>
<keyword evidence="3" id="KW-0479">Metal-binding</keyword>
<keyword evidence="6" id="KW-0482">Metalloprotease</keyword>
<comment type="cofactor">
    <cofactor evidence="1">
        <name>Zn(2+)</name>
        <dbReference type="ChEBI" id="CHEBI:29105"/>
    </cofactor>
</comment>
<keyword evidence="4" id="KW-0378">Hydrolase</keyword>
<organism evidence="8 9">
    <name type="scientific">Oceanisphaera sediminis</name>
    <dbReference type="NCBI Taxonomy" id="981381"/>
    <lineage>
        <taxon>Bacteria</taxon>
        <taxon>Pseudomonadati</taxon>
        <taxon>Pseudomonadota</taxon>
        <taxon>Gammaproteobacteria</taxon>
        <taxon>Aeromonadales</taxon>
        <taxon>Aeromonadaceae</taxon>
        <taxon>Oceanisphaera</taxon>
    </lineage>
</organism>
<protein>
    <recommendedName>
        <fullName evidence="7">Peptidase M48 domain-containing protein</fullName>
    </recommendedName>
</protein>
<comment type="caution">
    <text evidence="8">The sequence shown here is derived from an EMBL/GenBank/DDBJ whole genome shotgun (WGS) entry which is preliminary data.</text>
</comment>
<keyword evidence="2" id="KW-0645">Protease</keyword>
<dbReference type="PANTHER" id="PTHR22726:SF1">
    <property type="entry name" value="METALLOENDOPEPTIDASE OMA1, MITOCHONDRIAL"/>
    <property type="match status" value="1"/>
</dbReference>
<feature type="domain" description="Peptidase M48" evidence="7">
    <location>
        <begin position="57"/>
        <end position="225"/>
    </location>
</feature>
<sequence>MLLAGCSSSVLPSRLNADKTLLSQTGKQYSSGLLGIGEEQDRYRNQSLGLGLISHPAAETYINEQLEKLKQASGISDLPGRVYLFADTALGARASADGNIYIPYAMLKDLDTTDELAALLAHELAHTIRNHNSSDVFVKFQKKAVVAATLFANFKSNDAGVIRSEDERRIENAFTALMVSDGFINPGWTRRQEEEADKLGLDLMMAAGYNSEAMFTLLDKLTSWEEMNKRRQSSDNELVKNALASVNLNAESIPFGETVSGVLEKSAGKMDSLLSRFNKDHDSAEDRYNMLLDYADKHYPDASSPGQERRQWQKIRKSRQTDNIWRGLQHIVDARESMARGELASGERSIRDAVNVHTRHQNFVRQSYYELRSAQGKTSSMEQNLQLGLKGKYPSLMMHIEKTRLLTEKRDSNNQRQVLPLLDIFDDYGRPPSYYHQVIALAEDAGLSAKVTTLLADCFARYAGEGINCTVESEEKEESTDLSYGNFISGLFKKE</sequence>
<dbReference type="PANTHER" id="PTHR22726">
    <property type="entry name" value="METALLOENDOPEPTIDASE OMA1"/>
    <property type="match status" value="1"/>
</dbReference>
<evidence type="ECO:0000313" key="9">
    <source>
        <dbReference type="Proteomes" id="UP001501479"/>
    </source>
</evidence>
<dbReference type="InterPro" id="IPR051156">
    <property type="entry name" value="Mito/Outer_Membr_Metalloprot"/>
</dbReference>
<dbReference type="EMBL" id="BAABDS010000029">
    <property type="protein sequence ID" value="GAA3711939.1"/>
    <property type="molecule type" value="Genomic_DNA"/>
</dbReference>
<evidence type="ECO:0000256" key="5">
    <source>
        <dbReference type="ARBA" id="ARBA00022833"/>
    </source>
</evidence>
<evidence type="ECO:0000256" key="4">
    <source>
        <dbReference type="ARBA" id="ARBA00022801"/>
    </source>
</evidence>
<evidence type="ECO:0000256" key="6">
    <source>
        <dbReference type="ARBA" id="ARBA00023049"/>
    </source>
</evidence>
<dbReference type="Proteomes" id="UP001501479">
    <property type="component" value="Unassembled WGS sequence"/>
</dbReference>
<evidence type="ECO:0000256" key="2">
    <source>
        <dbReference type="ARBA" id="ARBA00022670"/>
    </source>
</evidence>
<evidence type="ECO:0000259" key="7">
    <source>
        <dbReference type="Pfam" id="PF01435"/>
    </source>
</evidence>
<dbReference type="Pfam" id="PF01435">
    <property type="entry name" value="Peptidase_M48"/>
    <property type="match status" value="1"/>
</dbReference>